<name>A0ABV8VKL9_9NOCA</name>
<feature type="domain" description="Mannitol dehydrogenase C-terminal" evidence="8">
    <location>
        <begin position="273"/>
        <end position="415"/>
    </location>
</feature>
<dbReference type="InterPro" id="IPR023027">
    <property type="entry name" value="Mannitol_DH_CS"/>
</dbReference>
<dbReference type="Pfam" id="PF01232">
    <property type="entry name" value="Mannitol_dh"/>
    <property type="match status" value="1"/>
</dbReference>
<dbReference type="PANTHER" id="PTHR43362">
    <property type="entry name" value="MANNITOL DEHYDROGENASE DSF1-RELATED"/>
    <property type="match status" value="1"/>
</dbReference>
<evidence type="ECO:0000256" key="2">
    <source>
        <dbReference type="ARBA" id="ARBA00012939"/>
    </source>
</evidence>
<evidence type="ECO:0000256" key="4">
    <source>
        <dbReference type="ARBA" id="ARBA00023002"/>
    </source>
</evidence>
<accession>A0ABV8VKL9</accession>
<dbReference type="InterPro" id="IPR000669">
    <property type="entry name" value="Mannitol_DH"/>
</dbReference>
<dbReference type="RefSeq" id="WP_378564453.1">
    <property type="nucleotide sequence ID" value="NZ_JBHSDL010000025.1"/>
</dbReference>
<evidence type="ECO:0000259" key="7">
    <source>
        <dbReference type="Pfam" id="PF01232"/>
    </source>
</evidence>
<reference evidence="10" key="1">
    <citation type="journal article" date="2019" name="Int. J. Syst. Evol. Microbiol.">
        <title>The Global Catalogue of Microorganisms (GCM) 10K type strain sequencing project: providing services to taxonomists for standard genome sequencing and annotation.</title>
        <authorList>
            <consortium name="The Broad Institute Genomics Platform"/>
            <consortium name="The Broad Institute Genome Sequencing Center for Infectious Disease"/>
            <person name="Wu L."/>
            <person name="Ma J."/>
        </authorList>
    </citation>
    <scope>NUCLEOTIDE SEQUENCE [LARGE SCALE GENOMIC DNA]</scope>
    <source>
        <strain evidence="10">IBRC-M 10490</strain>
    </source>
</reference>
<feature type="domain" description="Mannitol dehydrogenase N-terminal" evidence="7">
    <location>
        <begin position="17"/>
        <end position="264"/>
    </location>
</feature>
<proteinExistence type="inferred from homology"/>
<sequence>MSEPRPLMRDRPAPPVRIVHLGLGNFFRAHQAWYTAHATDADDWGIAAFTGRGPATADILNAQEGLYTLVTRAPGGDEFETVSTLSARHGADDHGRWVRYLASPEVAMVTMTVTESGYTRGGDGGLDREMPSVAKDIAALRADPRAVVGTAVARVVAGLAARAAAGGGPIALVPCDNLPDNGAVLARLVREFTDTALPALGGWIDANVSFVTSAVDRITPATTPDDVVAIESALGYRDAAPVVTEPFREWVLCGDFPAGRPRWEAAGAVFTTDIAPYEQRKLWLLNGAHSLLAYTAPLRGHRTVGEAVEDPVCQVWLEQWWREAGPYVGLPDAEVRSYQRALLDRFSNRRMRHQLAQIAMDGSQKLPVRVLPVLRHERAAGRVPAGAVRAIAGWVCHLLGNGVPVTDPRVPGVRDVGSALALLDPALVPDRDLRVAIEEEVRRLQGH</sequence>
<dbReference type="PROSITE" id="PS00974">
    <property type="entry name" value="MANNITOL_DHGENASE"/>
    <property type="match status" value="1"/>
</dbReference>
<dbReference type="SUPFAM" id="SSF48179">
    <property type="entry name" value="6-phosphogluconate dehydrogenase C-terminal domain-like"/>
    <property type="match status" value="1"/>
</dbReference>
<dbReference type="Gene3D" id="3.40.50.720">
    <property type="entry name" value="NAD(P)-binding Rossmann-like Domain"/>
    <property type="match status" value="1"/>
</dbReference>
<evidence type="ECO:0000256" key="1">
    <source>
        <dbReference type="ARBA" id="ARBA00006541"/>
    </source>
</evidence>
<dbReference type="InterPro" id="IPR013131">
    <property type="entry name" value="Mannitol_DH_N"/>
</dbReference>
<dbReference type="Proteomes" id="UP001595844">
    <property type="component" value="Unassembled WGS sequence"/>
</dbReference>
<evidence type="ECO:0000256" key="5">
    <source>
        <dbReference type="ARBA" id="ARBA00023027"/>
    </source>
</evidence>
<evidence type="ECO:0000256" key="6">
    <source>
        <dbReference type="ARBA" id="ARBA00048615"/>
    </source>
</evidence>
<dbReference type="InterPro" id="IPR050988">
    <property type="entry name" value="Mannitol_DH/Oxidoreductase"/>
</dbReference>
<dbReference type="GO" id="GO:0016491">
    <property type="term" value="F:oxidoreductase activity"/>
    <property type="evidence" value="ECO:0007669"/>
    <property type="project" value="UniProtKB-KW"/>
</dbReference>
<dbReference type="Gene3D" id="1.10.1040.10">
    <property type="entry name" value="N-(1-d-carboxylethyl)-l-norvaline Dehydrogenase, domain 2"/>
    <property type="match status" value="1"/>
</dbReference>
<keyword evidence="5" id="KW-0520">NAD</keyword>
<comment type="catalytic activity">
    <reaction evidence="6">
        <text>D-mannitol 1-phosphate + NAD(+) = beta-D-fructose 6-phosphate + NADH + H(+)</text>
        <dbReference type="Rhea" id="RHEA:19661"/>
        <dbReference type="ChEBI" id="CHEBI:15378"/>
        <dbReference type="ChEBI" id="CHEBI:57540"/>
        <dbReference type="ChEBI" id="CHEBI:57634"/>
        <dbReference type="ChEBI" id="CHEBI:57945"/>
        <dbReference type="ChEBI" id="CHEBI:61381"/>
        <dbReference type="EC" id="1.1.1.17"/>
    </reaction>
</comment>
<dbReference type="Pfam" id="PF08125">
    <property type="entry name" value="Mannitol_dh_C"/>
    <property type="match status" value="1"/>
</dbReference>
<keyword evidence="4 9" id="KW-0560">Oxidoreductase</keyword>
<evidence type="ECO:0000256" key="3">
    <source>
        <dbReference type="ARBA" id="ARBA00016219"/>
    </source>
</evidence>
<evidence type="ECO:0000313" key="9">
    <source>
        <dbReference type="EMBL" id="MFC4376177.1"/>
    </source>
</evidence>
<gene>
    <name evidence="9" type="ORF">ACFO5K_18940</name>
</gene>
<organism evidence="9 10">
    <name type="scientific">Nocardia halotolerans</name>
    <dbReference type="NCBI Taxonomy" id="1755878"/>
    <lineage>
        <taxon>Bacteria</taxon>
        <taxon>Bacillati</taxon>
        <taxon>Actinomycetota</taxon>
        <taxon>Actinomycetes</taxon>
        <taxon>Mycobacteriales</taxon>
        <taxon>Nocardiaceae</taxon>
        <taxon>Nocardia</taxon>
    </lineage>
</organism>
<dbReference type="SUPFAM" id="SSF51735">
    <property type="entry name" value="NAD(P)-binding Rossmann-fold domains"/>
    <property type="match status" value="1"/>
</dbReference>
<dbReference type="InterPro" id="IPR008927">
    <property type="entry name" value="6-PGluconate_DH-like_C_sf"/>
</dbReference>
<dbReference type="InterPro" id="IPR036291">
    <property type="entry name" value="NAD(P)-bd_dom_sf"/>
</dbReference>
<comment type="similarity">
    <text evidence="1">Belongs to the mannitol dehydrogenase family.</text>
</comment>
<evidence type="ECO:0000313" key="10">
    <source>
        <dbReference type="Proteomes" id="UP001595844"/>
    </source>
</evidence>
<protein>
    <recommendedName>
        <fullName evidence="3">Mannitol-1-phosphate 5-dehydrogenase</fullName>
        <ecNumber evidence="2">1.1.1.17</ecNumber>
    </recommendedName>
</protein>
<dbReference type="EC" id="1.1.1.17" evidence="2"/>
<evidence type="ECO:0000259" key="8">
    <source>
        <dbReference type="Pfam" id="PF08125"/>
    </source>
</evidence>
<dbReference type="PANTHER" id="PTHR43362:SF1">
    <property type="entry name" value="MANNITOL DEHYDROGENASE 2-RELATED"/>
    <property type="match status" value="1"/>
</dbReference>
<keyword evidence="10" id="KW-1185">Reference proteome</keyword>
<dbReference type="EMBL" id="JBHSDL010000025">
    <property type="protein sequence ID" value="MFC4376177.1"/>
    <property type="molecule type" value="Genomic_DNA"/>
</dbReference>
<dbReference type="InterPro" id="IPR013328">
    <property type="entry name" value="6PGD_dom2"/>
</dbReference>
<dbReference type="PRINTS" id="PR00084">
    <property type="entry name" value="MTLDHDRGNASE"/>
</dbReference>
<dbReference type="InterPro" id="IPR013118">
    <property type="entry name" value="Mannitol_DH_C"/>
</dbReference>
<comment type="caution">
    <text evidence="9">The sequence shown here is derived from an EMBL/GenBank/DDBJ whole genome shotgun (WGS) entry which is preliminary data.</text>
</comment>